<dbReference type="GO" id="GO:0051321">
    <property type="term" value="P:meiotic cell cycle"/>
    <property type="evidence" value="ECO:0000318"/>
    <property type="project" value="GO_Central"/>
</dbReference>
<dbReference type="KEGG" id="dpx:DAPPUDRAFT_111469"/>
<dbReference type="GO" id="GO:0003684">
    <property type="term" value="F:damaged DNA binding"/>
    <property type="evidence" value="ECO:0000318"/>
    <property type="project" value="GO_Central"/>
</dbReference>
<dbReference type="HOGENOM" id="CLU_980939_0_0_1"/>
<dbReference type="Gene3D" id="2.40.50.140">
    <property type="entry name" value="Nucleic acid-binding proteins"/>
    <property type="match status" value="2"/>
</dbReference>
<dbReference type="OrthoDB" id="1751331at2759"/>
<dbReference type="STRING" id="6669.E9H997"/>
<dbReference type="GO" id="GO:0005662">
    <property type="term" value="C:DNA replication factor A complex"/>
    <property type="evidence" value="ECO:0000318"/>
    <property type="project" value="GO_Central"/>
</dbReference>
<evidence type="ECO:0000313" key="2">
    <source>
        <dbReference type="EMBL" id="EFX71693.1"/>
    </source>
</evidence>
<sequence>MLRDSGSESDSDVSGKEVSAEVNEEPVSGQSVVKEVFIDVNKLSPDLRRWKIRGRVCRISRLFPFKGDRNMFYFGLLDSSGLLKVKAFGGDADKYYGIVEEGEMFSIEYARVSVAKNPNNIFPLKFEVILAKESEVERLEQDDTFPRLKVVKYDLKKVRDLPHGTFFDIEVIVYKAGCVVDVRKGELRKLELEVFDASMKPGETVKVTLWNDDIELVSPLDLRKYYYKLSIQDATCNEYLQREYIQTSKASVFKIAKVECDSTESRVVSLWKAKKFKDVGETKRKSDHVPVVTEDEKIRKLV</sequence>
<dbReference type="SUPFAM" id="SSF50249">
    <property type="entry name" value="Nucleic acid-binding proteins"/>
    <property type="match status" value="2"/>
</dbReference>
<dbReference type="GO" id="GO:0007004">
    <property type="term" value="P:telomere maintenance via telomerase"/>
    <property type="evidence" value="ECO:0000318"/>
    <property type="project" value="GO_Central"/>
</dbReference>
<gene>
    <name evidence="2" type="ORF">DAPPUDRAFT_111469</name>
</gene>
<dbReference type="GO" id="GO:0000724">
    <property type="term" value="P:double-strand break repair via homologous recombination"/>
    <property type="evidence" value="ECO:0000318"/>
    <property type="project" value="GO_Central"/>
</dbReference>
<dbReference type="GO" id="GO:0043047">
    <property type="term" value="F:single-stranded telomeric DNA binding"/>
    <property type="evidence" value="ECO:0000318"/>
    <property type="project" value="GO_Central"/>
</dbReference>
<proteinExistence type="predicted"/>
<evidence type="ECO:0008006" key="4">
    <source>
        <dbReference type="Google" id="ProtNLM"/>
    </source>
</evidence>
<dbReference type="AlphaFoldDB" id="E9H997"/>
<feature type="region of interest" description="Disordered" evidence="1">
    <location>
        <begin position="1"/>
        <end position="26"/>
    </location>
</feature>
<organism evidence="2 3">
    <name type="scientific">Daphnia pulex</name>
    <name type="common">Water flea</name>
    <dbReference type="NCBI Taxonomy" id="6669"/>
    <lineage>
        <taxon>Eukaryota</taxon>
        <taxon>Metazoa</taxon>
        <taxon>Ecdysozoa</taxon>
        <taxon>Arthropoda</taxon>
        <taxon>Crustacea</taxon>
        <taxon>Branchiopoda</taxon>
        <taxon>Diplostraca</taxon>
        <taxon>Cladocera</taxon>
        <taxon>Anomopoda</taxon>
        <taxon>Daphniidae</taxon>
        <taxon>Daphnia</taxon>
    </lineage>
</organism>
<dbReference type="GO" id="GO:0006260">
    <property type="term" value="P:DNA replication"/>
    <property type="evidence" value="ECO:0000318"/>
    <property type="project" value="GO_Central"/>
</dbReference>
<keyword evidence="3" id="KW-1185">Reference proteome</keyword>
<reference evidence="2 3" key="1">
    <citation type="journal article" date="2011" name="Science">
        <title>The ecoresponsive genome of Daphnia pulex.</title>
        <authorList>
            <person name="Colbourne J.K."/>
            <person name="Pfrender M.E."/>
            <person name="Gilbert D."/>
            <person name="Thomas W.K."/>
            <person name="Tucker A."/>
            <person name="Oakley T.H."/>
            <person name="Tokishita S."/>
            <person name="Aerts A."/>
            <person name="Arnold G.J."/>
            <person name="Basu M.K."/>
            <person name="Bauer D.J."/>
            <person name="Caceres C.E."/>
            <person name="Carmel L."/>
            <person name="Casola C."/>
            <person name="Choi J.H."/>
            <person name="Detter J.C."/>
            <person name="Dong Q."/>
            <person name="Dusheyko S."/>
            <person name="Eads B.D."/>
            <person name="Frohlich T."/>
            <person name="Geiler-Samerotte K.A."/>
            <person name="Gerlach D."/>
            <person name="Hatcher P."/>
            <person name="Jogdeo S."/>
            <person name="Krijgsveld J."/>
            <person name="Kriventseva E.V."/>
            <person name="Kultz D."/>
            <person name="Laforsch C."/>
            <person name="Lindquist E."/>
            <person name="Lopez J."/>
            <person name="Manak J.R."/>
            <person name="Muller J."/>
            <person name="Pangilinan J."/>
            <person name="Patwardhan R.P."/>
            <person name="Pitluck S."/>
            <person name="Pritham E.J."/>
            <person name="Rechtsteiner A."/>
            <person name="Rho M."/>
            <person name="Rogozin I.B."/>
            <person name="Sakarya O."/>
            <person name="Salamov A."/>
            <person name="Schaack S."/>
            <person name="Shapiro H."/>
            <person name="Shiga Y."/>
            <person name="Skalitzky C."/>
            <person name="Smith Z."/>
            <person name="Souvorov A."/>
            <person name="Sung W."/>
            <person name="Tang Z."/>
            <person name="Tsuchiya D."/>
            <person name="Tu H."/>
            <person name="Vos H."/>
            <person name="Wang M."/>
            <person name="Wolf Y.I."/>
            <person name="Yamagata H."/>
            <person name="Yamada T."/>
            <person name="Ye Y."/>
            <person name="Shaw J.R."/>
            <person name="Andrews J."/>
            <person name="Crease T.J."/>
            <person name="Tang H."/>
            <person name="Lucas S.M."/>
            <person name="Robertson H.M."/>
            <person name="Bork P."/>
            <person name="Koonin E.V."/>
            <person name="Zdobnov E.M."/>
            <person name="Grigoriev I.V."/>
            <person name="Lynch M."/>
            <person name="Boore J.L."/>
        </authorList>
    </citation>
    <scope>NUCLEOTIDE SEQUENCE [LARGE SCALE GENOMIC DNA]</scope>
</reference>
<accession>E9H997</accession>
<dbReference type="InterPro" id="IPR012340">
    <property type="entry name" value="NA-bd_OB-fold"/>
</dbReference>
<dbReference type="InParanoid" id="E9H997"/>
<dbReference type="eggNOG" id="KOG0851">
    <property type="taxonomic scope" value="Eukaryota"/>
</dbReference>
<dbReference type="PhylomeDB" id="E9H997"/>
<dbReference type="GO" id="GO:0006289">
    <property type="term" value="P:nucleotide-excision repair"/>
    <property type="evidence" value="ECO:0000318"/>
    <property type="project" value="GO_Central"/>
</dbReference>
<protein>
    <recommendedName>
        <fullName evidence="4">OB domain-containing protein</fullName>
    </recommendedName>
</protein>
<evidence type="ECO:0000256" key="1">
    <source>
        <dbReference type="SAM" id="MobiDB-lite"/>
    </source>
</evidence>
<dbReference type="Proteomes" id="UP000000305">
    <property type="component" value="Unassembled WGS sequence"/>
</dbReference>
<name>E9H997_DAPPU</name>
<evidence type="ECO:0000313" key="3">
    <source>
        <dbReference type="Proteomes" id="UP000000305"/>
    </source>
</evidence>
<dbReference type="EMBL" id="GL732608">
    <property type="protein sequence ID" value="EFX71693.1"/>
    <property type="molecule type" value="Genomic_DNA"/>
</dbReference>